<proteinExistence type="predicted"/>
<gene>
    <name evidence="2" type="ORF">D0Y65_015356</name>
    <name evidence="1" type="ORF">glysoja_046230</name>
</gene>
<keyword evidence="3" id="KW-1185">Reference proteome</keyword>
<dbReference type="Proteomes" id="UP000289340">
    <property type="component" value="Chromosome 6"/>
</dbReference>
<accession>A0A0B2NYE0</accession>
<evidence type="ECO:0000313" key="3">
    <source>
        <dbReference type="Proteomes" id="UP000289340"/>
    </source>
</evidence>
<dbReference type="PANTHER" id="PTHR37077:SF1">
    <property type="match status" value="1"/>
</dbReference>
<organism evidence="1">
    <name type="scientific">Glycine soja</name>
    <name type="common">Wild soybean</name>
    <dbReference type="NCBI Taxonomy" id="3848"/>
    <lineage>
        <taxon>Eukaryota</taxon>
        <taxon>Viridiplantae</taxon>
        <taxon>Streptophyta</taxon>
        <taxon>Embryophyta</taxon>
        <taxon>Tracheophyta</taxon>
        <taxon>Spermatophyta</taxon>
        <taxon>Magnoliopsida</taxon>
        <taxon>eudicotyledons</taxon>
        <taxon>Gunneridae</taxon>
        <taxon>Pentapetalae</taxon>
        <taxon>rosids</taxon>
        <taxon>fabids</taxon>
        <taxon>Fabales</taxon>
        <taxon>Fabaceae</taxon>
        <taxon>Papilionoideae</taxon>
        <taxon>50 kb inversion clade</taxon>
        <taxon>NPAAA clade</taxon>
        <taxon>indigoferoid/millettioid clade</taxon>
        <taxon>Phaseoleae</taxon>
        <taxon>Glycine</taxon>
        <taxon>Glycine subgen. Soja</taxon>
    </lineage>
</organism>
<reference evidence="1" key="1">
    <citation type="submission" date="2014-07" db="EMBL/GenBank/DDBJ databases">
        <title>Identification of a novel salt tolerance gene in wild soybean by whole-genome sequencing.</title>
        <authorList>
            <person name="Lam H.-M."/>
            <person name="Qi X."/>
            <person name="Li M.-W."/>
            <person name="Liu X."/>
            <person name="Xie M."/>
            <person name="Ni M."/>
            <person name="Xu X."/>
        </authorList>
    </citation>
    <scope>NUCLEOTIDE SEQUENCE [LARGE SCALE GENOMIC DNA]</scope>
    <source>
        <tissue evidence="1">Root</tissue>
    </source>
</reference>
<reference evidence="2 3" key="2">
    <citation type="submission" date="2018-09" db="EMBL/GenBank/DDBJ databases">
        <title>A high-quality reference genome of wild soybean provides a powerful tool to mine soybean genomes.</title>
        <authorList>
            <person name="Xie M."/>
            <person name="Chung C.Y.L."/>
            <person name="Li M.-W."/>
            <person name="Wong F.-L."/>
            <person name="Chan T.-F."/>
            <person name="Lam H.-M."/>
        </authorList>
    </citation>
    <scope>NUCLEOTIDE SEQUENCE [LARGE SCALE GENOMIC DNA]</scope>
    <source>
        <strain evidence="3">cv. W05</strain>
        <tissue evidence="2">Hypocotyl of etiolated seedlings</tissue>
    </source>
</reference>
<sequence length="68" mass="7498">MALTSKAINQECKKHACGNKDGDWYLYYAPTACTEGDDHKGNRDSCFGHIAYMKGDDDGDIYDYAPAA</sequence>
<dbReference type="Proteomes" id="UP000053555">
    <property type="component" value="Unassembled WGS sequence"/>
</dbReference>
<protein>
    <submittedName>
        <fullName evidence="1">Uncharacterized protein</fullName>
    </submittedName>
</protein>
<dbReference type="PANTHER" id="PTHR37077">
    <property type="match status" value="1"/>
</dbReference>
<name>A0A0B2NYE0_GLYSO</name>
<dbReference type="EMBL" id="KN670280">
    <property type="protein sequence ID" value="KHN02166.1"/>
    <property type="molecule type" value="Genomic_DNA"/>
</dbReference>
<evidence type="ECO:0000313" key="2">
    <source>
        <dbReference type="EMBL" id="RZC08616.1"/>
    </source>
</evidence>
<dbReference type="AlphaFoldDB" id="A0A0B2NYE0"/>
<evidence type="ECO:0000313" key="1">
    <source>
        <dbReference type="EMBL" id="KHN02166.1"/>
    </source>
</evidence>
<dbReference type="EMBL" id="QZWG01000006">
    <property type="protein sequence ID" value="RZC08616.1"/>
    <property type="molecule type" value="Genomic_DNA"/>
</dbReference>